<dbReference type="GO" id="GO:0000976">
    <property type="term" value="F:transcription cis-regulatory region binding"/>
    <property type="evidence" value="ECO:0007669"/>
    <property type="project" value="TreeGrafter"/>
</dbReference>
<evidence type="ECO:0000313" key="5">
    <source>
        <dbReference type="EMBL" id="GHC53589.1"/>
    </source>
</evidence>
<name>A0A918TPB4_STRCJ</name>
<dbReference type="PANTHER" id="PTHR30055:SF226">
    <property type="entry name" value="HTH-TYPE TRANSCRIPTIONAL REGULATOR PKSA"/>
    <property type="match status" value="1"/>
</dbReference>
<dbReference type="InterPro" id="IPR009057">
    <property type="entry name" value="Homeodomain-like_sf"/>
</dbReference>
<feature type="compositionally biased region" description="Basic and acidic residues" evidence="3">
    <location>
        <begin position="1"/>
        <end position="10"/>
    </location>
</feature>
<dbReference type="PROSITE" id="PS50977">
    <property type="entry name" value="HTH_TETR_2"/>
    <property type="match status" value="1"/>
</dbReference>
<dbReference type="PROSITE" id="PS01081">
    <property type="entry name" value="HTH_TETR_1"/>
    <property type="match status" value="1"/>
</dbReference>
<comment type="caution">
    <text evidence="5">The sequence shown here is derived from an EMBL/GenBank/DDBJ whole genome shotgun (WGS) entry which is preliminary data.</text>
</comment>
<dbReference type="Proteomes" id="UP000646244">
    <property type="component" value="Unassembled WGS sequence"/>
</dbReference>
<reference evidence="5" key="2">
    <citation type="submission" date="2020-09" db="EMBL/GenBank/DDBJ databases">
        <authorList>
            <person name="Sun Q."/>
            <person name="Ohkuma M."/>
        </authorList>
    </citation>
    <scope>NUCLEOTIDE SEQUENCE</scope>
    <source>
        <strain evidence="5">JCM 4633</strain>
    </source>
</reference>
<accession>A0A918TPB4</accession>
<evidence type="ECO:0000256" key="2">
    <source>
        <dbReference type="PROSITE-ProRule" id="PRU00335"/>
    </source>
</evidence>
<feature type="domain" description="HTH tetR-type" evidence="4">
    <location>
        <begin position="22"/>
        <end position="82"/>
    </location>
</feature>
<organism evidence="5 6">
    <name type="scientific">Streptomyces cinnamoneus</name>
    <name type="common">Streptoverticillium cinnamoneum</name>
    <dbReference type="NCBI Taxonomy" id="53446"/>
    <lineage>
        <taxon>Bacteria</taxon>
        <taxon>Bacillati</taxon>
        <taxon>Actinomycetota</taxon>
        <taxon>Actinomycetes</taxon>
        <taxon>Kitasatosporales</taxon>
        <taxon>Streptomycetaceae</taxon>
        <taxon>Streptomyces</taxon>
        <taxon>Streptomyces cinnamoneus group</taxon>
    </lineage>
</organism>
<evidence type="ECO:0000313" key="6">
    <source>
        <dbReference type="Proteomes" id="UP000646244"/>
    </source>
</evidence>
<dbReference type="EMBL" id="BMVB01000009">
    <property type="protein sequence ID" value="GHC53589.1"/>
    <property type="molecule type" value="Genomic_DNA"/>
</dbReference>
<feature type="DNA-binding region" description="H-T-H motif" evidence="2">
    <location>
        <begin position="45"/>
        <end position="64"/>
    </location>
</feature>
<dbReference type="SUPFAM" id="SSF46689">
    <property type="entry name" value="Homeodomain-like"/>
    <property type="match status" value="1"/>
</dbReference>
<protein>
    <submittedName>
        <fullName evidence="5">TetR family transcriptional regulator</fullName>
    </submittedName>
</protein>
<dbReference type="PANTHER" id="PTHR30055">
    <property type="entry name" value="HTH-TYPE TRANSCRIPTIONAL REGULATOR RUTR"/>
    <property type="match status" value="1"/>
</dbReference>
<feature type="region of interest" description="Disordered" evidence="3">
    <location>
        <begin position="1"/>
        <end position="23"/>
    </location>
</feature>
<evidence type="ECO:0000256" key="1">
    <source>
        <dbReference type="ARBA" id="ARBA00023125"/>
    </source>
</evidence>
<sequence>MDLGRAKESEAMNGAPQARRGGNTRQRIQDVALGFFLERGYEKTSLREVADELGISKPAVYYHFKTKEDILVGLLGDVGRELDALIAWGREQPRTLESKRELLARYSVIFDNAAPLFRIMQQNIATLSELTVGQEFTDRTTALAALLKDADAPMAAQVRCVSALLTLHFGTFALEYIDGAAEDKRLALLDSATELLTSAYAVQETADGPAA</sequence>
<dbReference type="Pfam" id="PF00440">
    <property type="entry name" value="TetR_N"/>
    <property type="match status" value="1"/>
</dbReference>
<dbReference type="InterPro" id="IPR001647">
    <property type="entry name" value="HTH_TetR"/>
</dbReference>
<dbReference type="GO" id="GO:0003700">
    <property type="term" value="F:DNA-binding transcription factor activity"/>
    <property type="evidence" value="ECO:0007669"/>
    <property type="project" value="TreeGrafter"/>
</dbReference>
<dbReference type="InterPro" id="IPR023772">
    <property type="entry name" value="DNA-bd_HTH_TetR-type_CS"/>
</dbReference>
<evidence type="ECO:0000259" key="4">
    <source>
        <dbReference type="PROSITE" id="PS50977"/>
    </source>
</evidence>
<reference evidence="5" key="1">
    <citation type="journal article" date="2014" name="Int. J. Syst. Evol. Microbiol.">
        <title>Complete genome sequence of Corynebacterium casei LMG S-19264T (=DSM 44701T), isolated from a smear-ripened cheese.</title>
        <authorList>
            <consortium name="US DOE Joint Genome Institute (JGI-PGF)"/>
            <person name="Walter F."/>
            <person name="Albersmeier A."/>
            <person name="Kalinowski J."/>
            <person name="Ruckert C."/>
        </authorList>
    </citation>
    <scope>NUCLEOTIDE SEQUENCE</scope>
    <source>
        <strain evidence="5">JCM 4633</strain>
    </source>
</reference>
<dbReference type="Gene3D" id="1.10.357.10">
    <property type="entry name" value="Tetracycline Repressor, domain 2"/>
    <property type="match status" value="1"/>
</dbReference>
<evidence type="ECO:0000256" key="3">
    <source>
        <dbReference type="SAM" id="MobiDB-lite"/>
    </source>
</evidence>
<dbReference type="AlphaFoldDB" id="A0A918TPB4"/>
<keyword evidence="1 2" id="KW-0238">DNA-binding</keyword>
<gene>
    <name evidence="5" type="ORF">GCM10010507_32300</name>
</gene>
<proteinExistence type="predicted"/>
<dbReference type="InterPro" id="IPR050109">
    <property type="entry name" value="HTH-type_TetR-like_transc_reg"/>
</dbReference>
<dbReference type="PRINTS" id="PR00455">
    <property type="entry name" value="HTHTETR"/>
</dbReference>